<feature type="region of interest" description="Disordered" evidence="5">
    <location>
        <begin position="1"/>
        <end position="20"/>
    </location>
</feature>
<sequence>MSADGGTGGQPRLRAQPSAGERRRLIRVALGQEPADLFVRGGTVVNVYSGELIPANVAAVDDRIAYVGPLEKAVGPETEVIDAQDLYVAPGWIEPHSHTYLYYNPESLAEAILPGGTTTVVSDDLVFSMLGGSKTSRAVMDEAARLPVRFLWYARPEPASPVDAGSEDYFDHERLEEVLDHPLVMGVGEAPAWARFLQSEEAPLGAAIVEANRRGLIADGHTAGARDDKLAALVAAGLRSCHEAITADEALERLRLGLWTPLRHSSLRPDLPELLRIVTEEEIDTSRVLFTTDGPAPDAISEHGYLDGLLRLAVEAGVPPVKAIQMATINPATYLHLDDHLGGVAPGRLADLVLLPDLSSFRPRLVIAGGKVAAREGELVEPTPGIDWESLGLQLEFRQGSWIEDPALYDARPDEDLPVIKFVSDVITSSEEPPTGGELPEGYLRVVHLTRDGRWISRALVHNFASDLDGFATTATSSAHVLVFGRDPQAMALAASRVRALGGGMAMASGGHVVWEAALPLAGIMASGPFKEALSVAKEMKARLQGAGYPFSDPLYSLLFLTADFLPGPRLTWSGVLDTRLQEAIREAEPLDE</sequence>
<dbReference type="AlphaFoldDB" id="A0A6J4QX44"/>
<organism evidence="8">
    <name type="scientific">uncultured Rubrobacteraceae bacterium</name>
    <dbReference type="NCBI Taxonomy" id="349277"/>
    <lineage>
        <taxon>Bacteria</taxon>
        <taxon>Bacillati</taxon>
        <taxon>Actinomycetota</taxon>
        <taxon>Rubrobacteria</taxon>
        <taxon>Rubrobacterales</taxon>
        <taxon>Rubrobacteraceae</taxon>
        <taxon>environmental samples</taxon>
    </lineage>
</organism>
<dbReference type="Pfam" id="PF01979">
    <property type="entry name" value="Amidohydro_1"/>
    <property type="match status" value="1"/>
</dbReference>
<evidence type="ECO:0000259" key="6">
    <source>
        <dbReference type="Pfam" id="PF01979"/>
    </source>
</evidence>
<dbReference type="Gene3D" id="3.20.20.140">
    <property type="entry name" value="Metal-dependent hydrolases"/>
    <property type="match status" value="1"/>
</dbReference>
<evidence type="ECO:0000256" key="3">
    <source>
        <dbReference type="ARBA" id="ARBA00022801"/>
    </source>
</evidence>
<feature type="domain" description="Amidohydrolase-related" evidence="6">
    <location>
        <begin position="87"/>
        <end position="372"/>
    </location>
</feature>
<evidence type="ECO:0000256" key="2">
    <source>
        <dbReference type="ARBA" id="ARBA00012782"/>
    </source>
</evidence>
<comment type="similarity">
    <text evidence="1">Belongs to the metallo-dependent hydrolases superfamily. Adenine deaminase family.</text>
</comment>
<evidence type="ECO:0000259" key="7">
    <source>
        <dbReference type="Pfam" id="PF13382"/>
    </source>
</evidence>
<evidence type="ECO:0000256" key="5">
    <source>
        <dbReference type="SAM" id="MobiDB-lite"/>
    </source>
</evidence>
<dbReference type="EC" id="3.5.4.2" evidence="2"/>
<protein>
    <recommendedName>
        <fullName evidence="2">adenine deaminase</fullName>
        <ecNumber evidence="2">3.5.4.2</ecNumber>
    </recommendedName>
</protein>
<evidence type="ECO:0000313" key="8">
    <source>
        <dbReference type="EMBL" id="CAA9457607.1"/>
    </source>
</evidence>
<proteinExistence type="inferred from homology"/>
<accession>A0A6J4QX44</accession>
<dbReference type="InterPro" id="IPR011059">
    <property type="entry name" value="Metal-dep_hydrolase_composite"/>
</dbReference>
<dbReference type="InterPro" id="IPR032466">
    <property type="entry name" value="Metal_Hydrolase"/>
</dbReference>
<evidence type="ECO:0000256" key="4">
    <source>
        <dbReference type="ARBA" id="ARBA00047720"/>
    </source>
</evidence>
<dbReference type="PANTHER" id="PTHR11113:SF2">
    <property type="entry name" value="ADENINE DEAMINASE"/>
    <property type="match status" value="1"/>
</dbReference>
<comment type="catalytic activity">
    <reaction evidence="4">
        <text>adenine + H2O + H(+) = hypoxanthine + NH4(+)</text>
        <dbReference type="Rhea" id="RHEA:23688"/>
        <dbReference type="ChEBI" id="CHEBI:15377"/>
        <dbReference type="ChEBI" id="CHEBI:15378"/>
        <dbReference type="ChEBI" id="CHEBI:16708"/>
        <dbReference type="ChEBI" id="CHEBI:17368"/>
        <dbReference type="ChEBI" id="CHEBI:28938"/>
        <dbReference type="EC" id="3.5.4.2"/>
    </reaction>
</comment>
<dbReference type="GO" id="GO:0000034">
    <property type="term" value="F:adenine deaminase activity"/>
    <property type="evidence" value="ECO:0007669"/>
    <property type="project" value="UniProtKB-EC"/>
</dbReference>
<reference evidence="8" key="1">
    <citation type="submission" date="2020-02" db="EMBL/GenBank/DDBJ databases">
        <authorList>
            <person name="Meier V. D."/>
        </authorList>
    </citation>
    <scope>NUCLEOTIDE SEQUENCE</scope>
    <source>
        <strain evidence="8">AVDCRST_MAG14</strain>
    </source>
</reference>
<dbReference type="SUPFAM" id="SSF51556">
    <property type="entry name" value="Metallo-dependent hydrolases"/>
    <property type="match status" value="1"/>
</dbReference>
<name>A0A6J4QX44_9ACTN</name>
<dbReference type="Pfam" id="PF13382">
    <property type="entry name" value="Adenine_deam_C"/>
    <property type="match status" value="1"/>
</dbReference>
<keyword evidence="3 8" id="KW-0378">Hydrolase</keyword>
<evidence type="ECO:0000256" key="1">
    <source>
        <dbReference type="ARBA" id="ARBA00006773"/>
    </source>
</evidence>
<dbReference type="PANTHER" id="PTHR11113">
    <property type="entry name" value="N-ACETYLGLUCOSAMINE-6-PHOSPHATE DEACETYLASE"/>
    <property type="match status" value="1"/>
</dbReference>
<dbReference type="SUPFAM" id="SSF51338">
    <property type="entry name" value="Composite domain of metallo-dependent hydrolases"/>
    <property type="match status" value="1"/>
</dbReference>
<dbReference type="InterPro" id="IPR006680">
    <property type="entry name" value="Amidohydro-rel"/>
</dbReference>
<dbReference type="InterPro" id="IPR026912">
    <property type="entry name" value="Adenine_deam_C"/>
</dbReference>
<dbReference type="EMBL" id="CADCVG010000078">
    <property type="protein sequence ID" value="CAA9457607.1"/>
    <property type="molecule type" value="Genomic_DNA"/>
</dbReference>
<gene>
    <name evidence="8" type="ORF">AVDCRST_MAG14-1857</name>
</gene>
<dbReference type="Gene3D" id="2.30.40.10">
    <property type="entry name" value="Urease, subunit C, domain 1"/>
    <property type="match status" value="1"/>
</dbReference>
<feature type="domain" description="Adenine deaminase C-terminal" evidence="7">
    <location>
        <begin position="442"/>
        <end position="580"/>
    </location>
</feature>